<dbReference type="PANTHER" id="PTHR30204:SF69">
    <property type="entry name" value="MERR-FAMILY TRANSCRIPTIONAL REGULATOR"/>
    <property type="match status" value="1"/>
</dbReference>
<dbReference type="AlphaFoldDB" id="A0A0B6AUH9"/>
<dbReference type="Pfam" id="PF13411">
    <property type="entry name" value="MerR_1"/>
    <property type="match status" value="1"/>
</dbReference>
<evidence type="ECO:0000256" key="2">
    <source>
        <dbReference type="ARBA" id="ARBA00023015"/>
    </source>
</evidence>
<evidence type="ECO:0000256" key="4">
    <source>
        <dbReference type="ARBA" id="ARBA00023163"/>
    </source>
</evidence>
<dbReference type="GO" id="GO:0003700">
    <property type="term" value="F:DNA-binding transcription factor activity"/>
    <property type="evidence" value="ECO:0007669"/>
    <property type="project" value="InterPro"/>
</dbReference>
<reference evidence="5 6" key="1">
    <citation type="journal article" date="2015" name="Genome Announc.">
        <title>Complete genome sequences for 35 biothreat assay-relevant bacillus species.</title>
        <authorList>
            <person name="Johnson S.L."/>
            <person name="Daligault H.E."/>
            <person name="Davenport K.W."/>
            <person name="Jaissle J."/>
            <person name="Frey K.G."/>
            <person name="Ladner J.T."/>
            <person name="Broomall S.M."/>
            <person name="Bishop-Lilly K.A."/>
            <person name="Bruce D.C."/>
            <person name="Gibbons H.S."/>
            <person name="Coyne S.R."/>
            <person name="Lo C.C."/>
            <person name="Meincke L."/>
            <person name="Munk A.C."/>
            <person name="Koroleva G.I."/>
            <person name="Rosenzweig C.N."/>
            <person name="Palacios G.F."/>
            <person name="Redden C.L."/>
            <person name="Minogue T.D."/>
            <person name="Chain P.S."/>
        </authorList>
    </citation>
    <scope>NUCLEOTIDE SEQUENCE [LARGE SCALE GENOMIC DNA]</scope>
    <source>
        <strain evidence="6">ATCC 14581 / DSM 32 / JCM 2506 / NBRC 15308 / NCIMB 9376 / NCTC 10342 / NRRL B-14308 / VKM B-512</strain>
    </source>
</reference>
<dbReference type="CDD" id="cd01109">
    <property type="entry name" value="HTH_YyaN"/>
    <property type="match status" value="1"/>
</dbReference>
<protein>
    <submittedName>
        <fullName evidence="5">MerR regulatory family protein</fullName>
    </submittedName>
</protein>
<keyword evidence="1" id="KW-0678">Repressor</keyword>
<evidence type="ECO:0000256" key="3">
    <source>
        <dbReference type="ARBA" id="ARBA00023125"/>
    </source>
</evidence>
<dbReference type="InterPro" id="IPR047057">
    <property type="entry name" value="MerR_fam"/>
</dbReference>
<gene>
    <name evidence="5" type="ORF">BG04_767</name>
</gene>
<dbReference type="InterPro" id="IPR009061">
    <property type="entry name" value="DNA-bd_dom_put_sf"/>
</dbReference>
<accession>A0A0B6AUH9</accession>
<dbReference type="SUPFAM" id="SSF46955">
    <property type="entry name" value="Putative DNA-binding domain"/>
    <property type="match status" value="1"/>
</dbReference>
<name>A0A0B6AUH9_PRIM2</name>
<evidence type="ECO:0000313" key="5">
    <source>
        <dbReference type="EMBL" id="AJI23494.1"/>
    </source>
</evidence>
<dbReference type="GeneID" id="93644252"/>
<dbReference type="SMART" id="SM00422">
    <property type="entry name" value="HTH_MERR"/>
    <property type="match status" value="1"/>
</dbReference>
<evidence type="ECO:0000256" key="1">
    <source>
        <dbReference type="ARBA" id="ARBA00022491"/>
    </source>
</evidence>
<organism evidence="5 6">
    <name type="scientific">Priestia megaterium (strain ATCC 14581 / DSM 32 / CCUG 1817 / JCM 2506 / NBRC 15308 / NCIMB 9376 / NCTC 10342 / NRRL B-14308 / VKM B-512 / Ford 19)</name>
    <name type="common">Bacillus megaterium</name>
    <dbReference type="NCBI Taxonomy" id="1348623"/>
    <lineage>
        <taxon>Bacteria</taxon>
        <taxon>Bacillati</taxon>
        <taxon>Bacillota</taxon>
        <taxon>Bacilli</taxon>
        <taxon>Bacillales</taxon>
        <taxon>Bacillaceae</taxon>
        <taxon>Priestia</taxon>
    </lineage>
</organism>
<sequence>MSYSMKEMNEKTGLSAPTLRYYEKEGILPFVERDENGKRLYNDTNIEWIRFILALRSTGMPLAEIKRYVELYKQGESTIKERKNMMLQHKEAVEEEMAKTFKYLEQINYKLALYDSLEAELTQKEIKI</sequence>
<dbReference type="HOGENOM" id="CLU_060077_8_0_9"/>
<dbReference type="Proteomes" id="UP000031829">
    <property type="component" value="Chromosome"/>
</dbReference>
<dbReference type="PRINTS" id="PR00040">
    <property type="entry name" value="HTHMERR"/>
</dbReference>
<keyword evidence="4" id="KW-0804">Transcription</keyword>
<dbReference type="EMBL" id="CP009920">
    <property type="protein sequence ID" value="AJI23494.1"/>
    <property type="molecule type" value="Genomic_DNA"/>
</dbReference>
<dbReference type="KEGG" id="bmeg:BG04_767"/>
<dbReference type="Gene3D" id="1.10.1660.10">
    <property type="match status" value="1"/>
</dbReference>
<dbReference type="RefSeq" id="WP_034649639.1">
    <property type="nucleotide sequence ID" value="NZ_BCVB01000001.1"/>
</dbReference>
<dbReference type="GO" id="GO:0003677">
    <property type="term" value="F:DNA binding"/>
    <property type="evidence" value="ECO:0007669"/>
    <property type="project" value="UniProtKB-KW"/>
</dbReference>
<proteinExistence type="predicted"/>
<keyword evidence="2" id="KW-0805">Transcription regulation</keyword>
<dbReference type="PANTHER" id="PTHR30204">
    <property type="entry name" value="REDOX-CYCLING DRUG-SENSING TRANSCRIPTIONAL ACTIVATOR SOXR"/>
    <property type="match status" value="1"/>
</dbReference>
<evidence type="ECO:0000313" key="6">
    <source>
        <dbReference type="Proteomes" id="UP000031829"/>
    </source>
</evidence>
<dbReference type="InterPro" id="IPR000551">
    <property type="entry name" value="MerR-type_HTH_dom"/>
</dbReference>
<keyword evidence="3" id="KW-0238">DNA-binding</keyword>
<dbReference type="PROSITE" id="PS50937">
    <property type="entry name" value="HTH_MERR_2"/>
    <property type="match status" value="1"/>
</dbReference>